<dbReference type="OrthoDB" id="1911848at2759"/>
<gene>
    <name evidence="1" type="ORF">BKA59DRAFT_425380</name>
</gene>
<proteinExistence type="predicted"/>
<dbReference type="InterPro" id="IPR011009">
    <property type="entry name" value="Kinase-like_dom_sf"/>
</dbReference>
<dbReference type="PANTHER" id="PTHR37542">
    <property type="entry name" value="HELO DOMAIN-CONTAINING PROTEIN-RELATED"/>
    <property type="match status" value="1"/>
</dbReference>
<dbReference type="Gene3D" id="1.10.510.10">
    <property type="entry name" value="Transferase(Phosphotransferase) domain 1"/>
    <property type="match status" value="1"/>
</dbReference>
<keyword evidence="2" id="KW-1185">Reference proteome</keyword>
<dbReference type="Proteomes" id="UP000813427">
    <property type="component" value="Unassembled WGS sequence"/>
</dbReference>
<sequence>MADLGFGIAGLVGTVDACIKVGRFLVQAYKDYNQADIKVNELSVRIQICWSRIVSQLEITKKLESGMTEEQRDLQSRVLRILQSKLDAAVVVISKPNGHAASKRTKALHFLNLRESLESTVSELESWQRRFEPSWFEVIKTGHSAIDGVLHDVARSRPHDVDQPAREALRFRRAFNESQSVMLGEKILNTLKRSSIPFCKAEVAVEEKEGKYYIVDTISQDTVKLKHARELATRLRDSNPFTFGTLKCKGIVRKQEESSLVFVFRVPDGYSRVQSCRELLLSGHVPDSLTKRLNIARQLATAVYFTHLYDFVHKNITPETILTLEPEKKACEGTVICLVGFQLIRFADAQTNTLKADRKDVIYQHPSRTGNTTVKFVMQHDIYSLGVCLLEIGLWQSLVQYDNDNNSHLSDMLKAGQVDSGTIKARLTHLSRTELRVTMGDVYSKVVETCLTCLDEDNVEFGDPRDFEDEDGVMVGSRYVERILDTISTINY</sequence>
<name>A0A8K0W724_9HYPO</name>
<organism evidence="1 2">
    <name type="scientific">Fusarium tricinctum</name>
    <dbReference type="NCBI Taxonomy" id="61284"/>
    <lineage>
        <taxon>Eukaryota</taxon>
        <taxon>Fungi</taxon>
        <taxon>Dikarya</taxon>
        <taxon>Ascomycota</taxon>
        <taxon>Pezizomycotina</taxon>
        <taxon>Sordariomycetes</taxon>
        <taxon>Hypocreomycetidae</taxon>
        <taxon>Hypocreales</taxon>
        <taxon>Nectriaceae</taxon>
        <taxon>Fusarium</taxon>
        <taxon>Fusarium tricinctum species complex</taxon>
    </lineage>
</organism>
<evidence type="ECO:0000313" key="1">
    <source>
        <dbReference type="EMBL" id="KAH7235466.1"/>
    </source>
</evidence>
<comment type="caution">
    <text evidence="1">The sequence shown here is derived from an EMBL/GenBank/DDBJ whole genome shotgun (WGS) entry which is preliminary data.</text>
</comment>
<accession>A0A8K0W724</accession>
<dbReference type="AlphaFoldDB" id="A0A8K0W724"/>
<reference evidence="1" key="1">
    <citation type="journal article" date="2021" name="Nat. Commun.">
        <title>Genetic determinants of endophytism in the Arabidopsis root mycobiome.</title>
        <authorList>
            <person name="Mesny F."/>
            <person name="Miyauchi S."/>
            <person name="Thiergart T."/>
            <person name="Pickel B."/>
            <person name="Atanasova L."/>
            <person name="Karlsson M."/>
            <person name="Huettel B."/>
            <person name="Barry K.W."/>
            <person name="Haridas S."/>
            <person name="Chen C."/>
            <person name="Bauer D."/>
            <person name="Andreopoulos W."/>
            <person name="Pangilinan J."/>
            <person name="LaButti K."/>
            <person name="Riley R."/>
            <person name="Lipzen A."/>
            <person name="Clum A."/>
            <person name="Drula E."/>
            <person name="Henrissat B."/>
            <person name="Kohler A."/>
            <person name="Grigoriev I.V."/>
            <person name="Martin F.M."/>
            <person name="Hacquard S."/>
        </authorList>
    </citation>
    <scope>NUCLEOTIDE SEQUENCE</scope>
    <source>
        <strain evidence="1">MPI-SDFR-AT-0068</strain>
    </source>
</reference>
<dbReference type="EMBL" id="JAGPXF010000007">
    <property type="protein sequence ID" value="KAH7235466.1"/>
    <property type="molecule type" value="Genomic_DNA"/>
</dbReference>
<protein>
    <recommendedName>
        <fullName evidence="3">Protein kinase domain-containing protein</fullName>
    </recommendedName>
</protein>
<dbReference type="SUPFAM" id="SSF56112">
    <property type="entry name" value="Protein kinase-like (PK-like)"/>
    <property type="match status" value="1"/>
</dbReference>
<evidence type="ECO:0000313" key="2">
    <source>
        <dbReference type="Proteomes" id="UP000813427"/>
    </source>
</evidence>
<dbReference type="PANTHER" id="PTHR37542:SF1">
    <property type="entry name" value="PRION-INHIBITION AND PROPAGATION HELO DOMAIN-CONTAINING PROTEIN"/>
    <property type="match status" value="1"/>
</dbReference>
<evidence type="ECO:0008006" key="3">
    <source>
        <dbReference type="Google" id="ProtNLM"/>
    </source>
</evidence>